<dbReference type="AlphaFoldDB" id="A0A109MYQ1"/>
<dbReference type="InterPro" id="IPR030489">
    <property type="entry name" value="TR_Rrf2-type_CS"/>
</dbReference>
<dbReference type="RefSeq" id="WP_061142309.1">
    <property type="nucleotide sequence ID" value="NZ_LNNH01000019.1"/>
</dbReference>
<organism evidence="1 2">
    <name type="scientific">Peribacillus simplex</name>
    <dbReference type="NCBI Taxonomy" id="1478"/>
    <lineage>
        <taxon>Bacteria</taxon>
        <taxon>Bacillati</taxon>
        <taxon>Bacillota</taxon>
        <taxon>Bacilli</taxon>
        <taxon>Bacillales</taxon>
        <taxon>Bacillaceae</taxon>
        <taxon>Peribacillus</taxon>
    </lineage>
</organism>
<dbReference type="GO" id="GO:0005829">
    <property type="term" value="C:cytosol"/>
    <property type="evidence" value="ECO:0007669"/>
    <property type="project" value="TreeGrafter"/>
</dbReference>
<dbReference type="EMBL" id="LNNH01000019">
    <property type="protein sequence ID" value="KWW20120.1"/>
    <property type="molecule type" value="Genomic_DNA"/>
</dbReference>
<protein>
    <recommendedName>
        <fullName evidence="3">Rrf2 family transcriptional regulator</fullName>
    </recommendedName>
</protein>
<dbReference type="Pfam" id="PF02082">
    <property type="entry name" value="Rrf2"/>
    <property type="match status" value="1"/>
</dbReference>
<accession>A0A109MYQ1</accession>
<dbReference type="InterPro" id="IPR036390">
    <property type="entry name" value="WH_DNA-bd_sf"/>
</dbReference>
<dbReference type="PANTHER" id="PTHR33221:SF15">
    <property type="entry name" value="HTH-TYPE TRANSCRIPTIONAL REGULATOR YWGB-RELATED"/>
    <property type="match status" value="1"/>
</dbReference>
<reference evidence="1 2" key="1">
    <citation type="submission" date="2015-11" db="EMBL/GenBank/DDBJ databases">
        <title>Genome Sequence of Bacillus simplex strain VanAntwerpen2.</title>
        <authorList>
            <person name="Couger M.B."/>
        </authorList>
    </citation>
    <scope>NUCLEOTIDE SEQUENCE [LARGE SCALE GENOMIC DNA]</scope>
    <source>
        <strain evidence="1 2">VanAntwerpen02</strain>
    </source>
</reference>
<comment type="caution">
    <text evidence="1">The sequence shown here is derived from an EMBL/GenBank/DDBJ whole genome shotgun (WGS) entry which is preliminary data.</text>
</comment>
<proteinExistence type="predicted"/>
<dbReference type="Gene3D" id="1.10.10.10">
    <property type="entry name" value="Winged helix-like DNA-binding domain superfamily/Winged helix DNA-binding domain"/>
    <property type="match status" value="1"/>
</dbReference>
<evidence type="ECO:0000313" key="1">
    <source>
        <dbReference type="EMBL" id="KWW20120.1"/>
    </source>
</evidence>
<dbReference type="InterPro" id="IPR000944">
    <property type="entry name" value="Tscrpt_reg_Rrf2"/>
</dbReference>
<dbReference type="Proteomes" id="UP000064189">
    <property type="component" value="Unassembled WGS sequence"/>
</dbReference>
<dbReference type="InterPro" id="IPR036388">
    <property type="entry name" value="WH-like_DNA-bd_sf"/>
</dbReference>
<gene>
    <name evidence="1" type="ORF">AS888_06825</name>
</gene>
<dbReference type="PANTHER" id="PTHR33221">
    <property type="entry name" value="WINGED HELIX-TURN-HELIX TRANSCRIPTIONAL REGULATOR, RRF2 FAMILY"/>
    <property type="match status" value="1"/>
</dbReference>
<dbReference type="SUPFAM" id="SSF46785">
    <property type="entry name" value="Winged helix' DNA-binding domain"/>
    <property type="match status" value="1"/>
</dbReference>
<dbReference type="PROSITE" id="PS01332">
    <property type="entry name" value="HTH_RRF2_1"/>
    <property type="match status" value="1"/>
</dbReference>
<evidence type="ECO:0000313" key="2">
    <source>
        <dbReference type="Proteomes" id="UP000064189"/>
    </source>
</evidence>
<name>A0A109MYQ1_9BACI</name>
<dbReference type="PROSITE" id="PS51197">
    <property type="entry name" value="HTH_RRF2_2"/>
    <property type="match status" value="1"/>
</dbReference>
<sequence>MSSGNRNNQIGPPRFAIAVHSLVWLAQSEKLLTSSAIASKVKSHATFLRRVMAQLAAEGIVETKEGRDGGYSLKVPASQLTLADVYQAVRPECLVCMETSECGEIGKQLDDALEEIMNEAEKETLRLLKGYTLEDFMKKVDFEHFEKECLG</sequence>
<dbReference type="GO" id="GO:0003700">
    <property type="term" value="F:DNA-binding transcription factor activity"/>
    <property type="evidence" value="ECO:0007669"/>
    <property type="project" value="TreeGrafter"/>
</dbReference>
<evidence type="ECO:0008006" key="3">
    <source>
        <dbReference type="Google" id="ProtNLM"/>
    </source>
</evidence>
<dbReference type="NCBIfam" id="TIGR00738">
    <property type="entry name" value="rrf2_super"/>
    <property type="match status" value="1"/>
</dbReference>
<keyword evidence="2" id="KW-1185">Reference proteome</keyword>